<accession>A0A812D6M5</accession>
<organism evidence="3 4">
    <name type="scientific">Acanthosepion pharaonis</name>
    <name type="common">Pharaoh cuttlefish</name>
    <name type="synonym">Sepia pharaonis</name>
    <dbReference type="NCBI Taxonomy" id="158019"/>
    <lineage>
        <taxon>Eukaryota</taxon>
        <taxon>Metazoa</taxon>
        <taxon>Spiralia</taxon>
        <taxon>Lophotrochozoa</taxon>
        <taxon>Mollusca</taxon>
        <taxon>Cephalopoda</taxon>
        <taxon>Coleoidea</taxon>
        <taxon>Decapodiformes</taxon>
        <taxon>Sepiida</taxon>
        <taxon>Sepiina</taxon>
        <taxon>Sepiidae</taxon>
        <taxon>Acanthosepion</taxon>
    </lineage>
</organism>
<dbReference type="EMBL" id="CAHIKZ030002966">
    <property type="protein sequence ID" value="CAE1294480.1"/>
    <property type="molecule type" value="Genomic_DNA"/>
</dbReference>
<protein>
    <submittedName>
        <fullName evidence="3">Uncharacterized protein</fullName>
    </submittedName>
</protein>
<evidence type="ECO:0000313" key="3">
    <source>
        <dbReference type="EMBL" id="CAE1294480.1"/>
    </source>
</evidence>
<evidence type="ECO:0000256" key="2">
    <source>
        <dbReference type="SAM" id="Phobius"/>
    </source>
</evidence>
<evidence type="ECO:0000256" key="1">
    <source>
        <dbReference type="SAM" id="MobiDB-lite"/>
    </source>
</evidence>
<feature type="compositionally biased region" description="Basic and acidic residues" evidence="1">
    <location>
        <begin position="11"/>
        <end position="29"/>
    </location>
</feature>
<keyword evidence="2" id="KW-0472">Membrane</keyword>
<comment type="caution">
    <text evidence="3">The sequence shown here is derived from an EMBL/GenBank/DDBJ whole genome shotgun (WGS) entry which is preliminary data.</text>
</comment>
<dbReference type="InterPro" id="IPR004156">
    <property type="entry name" value="OATP"/>
</dbReference>
<dbReference type="Pfam" id="PF03137">
    <property type="entry name" value="OATP"/>
    <property type="match status" value="1"/>
</dbReference>
<feature type="region of interest" description="Disordered" evidence="1">
    <location>
        <begin position="1"/>
        <end position="41"/>
    </location>
</feature>
<keyword evidence="4" id="KW-1185">Reference proteome</keyword>
<feature type="compositionally biased region" description="Polar residues" evidence="1">
    <location>
        <begin position="1"/>
        <end position="10"/>
    </location>
</feature>
<keyword evidence="2" id="KW-0812">Transmembrane</keyword>
<sequence>MEPGNSQTKDFVSEVDRSNHNATTKDEGQQKSLLDVDSSNDDTRDMECGIGSFRPSCFQPCANIYCFFKSIIRILRQPPYILLASAMSVKMLGIAGVFSFNAKYLEVQFFLPAWKSNAVMVLSTLPFLSFHSHYFSLTFSFSLHSFSLSLSLSLSLHSLTLSLSLSLFLSLSSALSTVSFRSTFPLSLFIFILSFSLFSTHSLSSHSLSLSLSLLFVL</sequence>
<feature type="transmembrane region" description="Helical" evidence="2">
    <location>
        <begin position="148"/>
        <end position="171"/>
    </location>
</feature>
<dbReference type="AlphaFoldDB" id="A0A812D6M5"/>
<feature type="transmembrane region" description="Helical" evidence="2">
    <location>
        <begin position="80"/>
        <end position="98"/>
    </location>
</feature>
<proteinExistence type="predicted"/>
<keyword evidence="2" id="KW-1133">Transmembrane helix</keyword>
<dbReference type="GO" id="GO:0016020">
    <property type="term" value="C:membrane"/>
    <property type="evidence" value="ECO:0007669"/>
    <property type="project" value="InterPro"/>
</dbReference>
<dbReference type="Proteomes" id="UP000597762">
    <property type="component" value="Unassembled WGS sequence"/>
</dbReference>
<dbReference type="GO" id="GO:0055085">
    <property type="term" value="P:transmembrane transport"/>
    <property type="evidence" value="ECO:0007669"/>
    <property type="project" value="InterPro"/>
</dbReference>
<evidence type="ECO:0000313" key="4">
    <source>
        <dbReference type="Proteomes" id="UP000597762"/>
    </source>
</evidence>
<feature type="transmembrane region" description="Helical" evidence="2">
    <location>
        <begin position="118"/>
        <end position="136"/>
    </location>
</feature>
<name>A0A812D6M5_ACAPH</name>
<reference evidence="3" key="1">
    <citation type="submission" date="2021-01" db="EMBL/GenBank/DDBJ databases">
        <authorList>
            <person name="Li R."/>
            <person name="Bekaert M."/>
        </authorList>
    </citation>
    <scope>NUCLEOTIDE SEQUENCE</scope>
    <source>
        <strain evidence="3">Farmed</strain>
    </source>
</reference>
<gene>
    <name evidence="3" type="ORF">SPHA_50433</name>
</gene>
<feature type="transmembrane region" description="Helical" evidence="2">
    <location>
        <begin position="183"/>
        <end position="203"/>
    </location>
</feature>